<dbReference type="InterPro" id="IPR013507">
    <property type="entry name" value="DNA_mismatch_S5_2-like"/>
</dbReference>
<dbReference type="CDD" id="cd16926">
    <property type="entry name" value="HATPase_MutL-MLH-PMS-like"/>
    <property type="match status" value="1"/>
</dbReference>
<keyword evidence="10" id="KW-1185">Reference proteome</keyword>
<dbReference type="Gene3D" id="3.30.1540.20">
    <property type="entry name" value="MutL, C-terminal domain, dimerisation subdomain"/>
    <property type="match status" value="1"/>
</dbReference>
<reference evidence="10" key="1">
    <citation type="submission" date="2016-10" db="EMBL/GenBank/DDBJ databases">
        <authorList>
            <person name="Varghese N."/>
            <person name="Submissions S."/>
        </authorList>
    </citation>
    <scope>NUCLEOTIDE SEQUENCE [LARGE SCALE GENOMIC DNA]</scope>
    <source>
        <strain evidence="10">DSM 26348</strain>
    </source>
</reference>
<dbReference type="EMBL" id="FOQD01000001">
    <property type="protein sequence ID" value="SFH59762.1"/>
    <property type="molecule type" value="Genomic_DNA"/>
</dbReference>
<dbReference type="InterPro" id="IPR020667">
    <property type="entry name" value="DNA_mismatch_repair_MutL"/>
</dbReference>
<dbReference type="InterPro" id="IPR014762">
    <property type="entry name" value="DNA_mismatch_repair_CS"/>
</dbReference>
<dbReference type="FunFam" id="3.30.565.10:FF:000003">
    <property type="entry name" value="DNA mismatch repair endonuclease MutL"/>
    <property type="match status" value="1"/>
</dbReference>
<comment type="similarity">
    <text evidence="1 5">Belongs to the DNA mismatch repair MutL/HexB family.</text>
</comment>
<dbReference type="SMART" id="SM01340">
    <property type="entry name" value="DNA_mis_repair"/>
    <property type="match status" value="1"/>
</dbReference>
<feature type="region of interest" description="Disordered" evidence="6">
    <location>
        <begin position="376"/>
        <end position="396"/>
    </location>
</feature>
<dbReference type="SUPFAM" id="SSF54211">
    <property type="entry name" value="Ribosomal protein S5 domain 2-like"/>
    <property type="match status" value="1"/>
</dbReference>
<dbReference type="InterPro" id="IPR014790">
    <property type="entry name" value="MutL_C"/>
</dbReference>
<dbReference type="Pfam" id="PF13589">
    <property type="entry name" value="HATPase_c_3"/>
    <property type="match status" value="1"/>
</dbReference>
<evidence type="ECO:0000259" key="7">
    <source>
        <dbReference type="SMART" id="SM00853"/>
    </source>
</evidence>
<keyword evidence="4 5" id="KW-0234">DNA repair</keyword>
<dbReference type="InterPro" id="IPR037198">
    <property type="entry name" value="MutL_C_sf"/>
</dbReference>
<name>A0A1I3BBV8_9PLAN</name>
<evidence type="ECO:0000256" key="6">
    <source>
        <dbReference type="SAM" id="MobiDB-lite"/>
    </source>
</evidence>
<dbReference type="InterPro" id="IPR014721">
    <property type="entry name" value="Ribsml_uS5_D2-typ_fold_subgr"/>
</dbReference>
<evidence type="ECO:0000256" key="3">
    <source>
        <dbReference type="ARBA" id="ARBA00022763"/>
    </source>
</evidence>
<dbReference type="PANTHER" id="PTHR10073">
    <property type="entry name" value="DNA MISMATCH REPAIR PROTEIN MLH, PMS, MUTL"/>
    <property type="match status" value="1"/>
</dbReference>
<feature type="domain" description="MutL C-terminal dimerisation" evidence="7">
    <location>
        <begin position="435"/>
        <end position="578"/>
    </location>
</feature>
<gene>
    <name evidence="5" type="primary">mutL</name>
    <name evidence="9" type="ORF">SAMN05421753_101365</name>
</gene>
<dbReference type="InterPro" id="IPR036890">
    <property type="entry name" value="HATPase_C_sf"/>
</dbReference>
<dbReference type="Gene3D" id="3.30.565.10">
    <property type="entry name" value="Histidine kinase-like ATPase, C-terminal domain"/>
    <property type="match status" value="1"/>
</dbReference>
<dbReference type="InterPro" id="IPR042121">
    <property type="entry name" value="MutL_C_regsub"/>
</dbReference>
<dbReference type="STRING" id="1576369.SAMN05421753_101365"/>
<dbReference type="OrthoDB" id="9763467at2"/>
<dbReference type="Pfam" id="PF08676">
    <property type="entry name" value="MutL_C"/>
    <property type="match status" value="1"/>
</dbReference>
<dbReference type="Proteomes" id="UP000199518">
    <property type="component" value="Unassembled WGS sequence"/>
</dbReference>
<evidence type="ECO:0000259" key="8">
    <source>
        <dbReference type="SMART" id="SM01340"/>
    </source>
</evidence>
<protein>
    <recommendedName>
        <fullName evidence="2 5">DNA mismatch repair protein MutL</fullName>
    </recommendedName>
</protein>
<accession>A0A1I3BBV8</accession>
<dbReference type="GO" id="GO:0030983">
    <property type="term" value="F:mismatched DNA binding"/>
    <property type="evidence" value="ECO:0007669"/>
    <property type="project" value="InterPro"/>
</dbReference>
<dbReference type="SUPFAM" id="SSF55874">
    <property type="entry name" value="ATPase domain of HSP90 chaperone/DNA topoisomerase II/histidine kinase"/>
    <property type="match status" value="1"/>
</dbReference>
<sequence>MHTDVTSRIRQLPTSVINKIAAGEVIERPASVVKELLENCVDALATRIDVDVEQGGAELIRITDNGEGIHPDDVELTVASHATSKLVDADDLFSVKTMGFRGEALASVAEISHFRLRTKQRDQLMGVELEVHGGIVKEPRACGAPDGTQIEVRQLFFNTPVRRKFLKTASTEFAHIAEQFTRIALANPGLQMTLRHNGRCVHELPPTHQLIERIELFFGGEVAQHLISVEAEHAGARIWGFVAHPSQNKSTRKGQYLFLNGRWIQDRSLQHALGEAYRGLVMVGRYPVAFLFLELPPDQVDVNVHPTKSEVRFQDSQTLYRLLLSTIRNRFLSMDLDSRLSVGAAPSLELSSEPPARQEVQRELVSWATAELQRQADAGWSAPPPVPASPATSAASDDEFDRLLAPPSMSPSAPVAYATTAEAAITPASASAEVRAMQVHDCYLVVETTEGITVIDQHALHERIMYEQLRRRVLSGGVEVQRLLIPITVSLTGREAGILLDQIELLEELGLQVQDFGGNTIALTGYPTLMAKADPQSLVKDIVDLLESTGRKVERRDLLDSLLHMMSCKAAIKAGQRLSFEEMEALLAQRHLCDDAHHCPHGRPTALKLSRDELDRQFGRLGS</sequence>
<dbReference type="GO" id="GO:0032300">
    <property type="term" value="C:mismatch repair complex"/>
    <property type="evidence" value="ECO:0007669"/>
    <property type="project" value="InterPro"/>
</dbReference>
<dbReference type="SUPFAM" id="SSF118116">
    <property type="entry name" value="DNA mismatch repair protein MutL"/>
    <property type="match status" value="1"/>
</dbReference>
<evidence type="ECO:0000256" key="4">
    <source>
        <dbReference type="ARBA" id="ARBA00023204"/>
    </source>
</evidence>
<dbReference type="InterPro" id="IPR002099">
    <property type="entry name" value="MutL/Mlh/PMS"/>
</dbReference>
<proteinExistence type="inferred from homology"/>
<dbReference type="Gene3D" id="3.30.230.10">
    <property type="match status" value="1"/>
</dbReference>
<dbReference type="Pfam" id="PF01119">
    <property type="entry name" value="DNA_mis_repair"/>
    <property type="match status" value="1"/>
</dbReference>
<dbReference type="SMART" id="SM00853">
    <property type="entry name" value="MutL_C"/>
    <property type="match status" value="1"/>
</dbReference>
<dbReference type="CDD" id="cd00782">
    <property type="entry name" value="MutL_Trans"/>
    <property type="match status" value="1"/>
</dbReference>
<keyword evidence="3 5" id="KW-0227">DNA damage</keyword>
<comment type="function">
    <text evidence="5">This protein is involved in the repair of mismatches in DNA. It is required for dam-dependent methyl-directed DNA mismatch repair. May act as a 'molecular matchmaker', a protein that promotes the formation of a stable complex between two or more DNA-binding proteins in an ATP-dependent manner without itself being part of a final effector complex.</text>
</comment>
<feature type="domain" description="DNA mismatch repair protein S5" evidence="8">
    <location>
        <begin position="214"/>
        <end position="332"/>
    </location>
</feature>
<dbReference type="GO" id="GO:0016887">
    <property type="term" value="F:ATP hydrolysis activity"/>
    <property type="evidence" value="ECO:0007669"/>
    <property type="project" value="InterPro"/>
</dbReference>
<dbReference type="GO" id="GO:0006298">
    <property type="term" value="P:mismatch repair"/>
    <property type="evidence" value="ECO:0007669"/>
    <property type="project" value="UniProtKB-UniRule"/>
</dbReference>
<evidence type="ECO:0000256" key="1">
    <source>
        <dbReference type="ARBA" id="ARBA00006082"/>
    </source>
</evidence>
<evidence type="ECO:0000256" key="5">
    <source>
        <dbReference type="HAMAP-Rule" id="MF_00149"/>
    </source>
</evidence>
<evidence type="ECO:0000313" key="9">
    <source>
        <dbReference type="EMBL" id="SFH59762.1"/>
    </source>
</evidence>
<dbReference type="PROSITE" id="PS00058">
    <property type="entry name" value="DNA_MISMATCH_REPAIR_1"/>
    <property type="match status" value="1"/>
</dbReference>
<evidence type="ECO:0000256" key="2">
    <source>
        <dbReference type="ARBA" id="ARBA00021975"/>
    </source>
</evidence>
<dbReference type="InterPro" id="IPR038973">
    <property type="entry name" value="MutL/Mlh/Pms-like"/>
</dbReference>
<dbReference type="InterPro" id="IPR042120">
    <property type="entry name" value="MutL_C_dimsub"/>
</dbReference>
<dbReference type="Gene3D" id="3.30.1370.100">
    <property type="entry name" value="MutL, C-terminal domain, regulatory subdomain"/>
    <property type="match status" value="1"/>
</dbReference>
<dbReference type="GO" id="GO:0005524">
    <property type="term" value="F:ATP binding"/>
    <property type="evidence" value="ECO:0007669"/>
    <property type="project" value="InterPro"/>
</dbReference>
<organism evidence="9 10">
    <name type="scientific">Planctomicrobium piriforme</name>
    <dbReference type="NCBI Taxonomy" id="1576369"/>
    <lineage>
        <taxon>Bacteria</taxon>
        <taxon>Pseudomonadati</taxon>
        <taxon>Planctomycetota</taxon>
        <taxon>Planctomycetia</taxon>
        <taxon>Planctomycetales</taxon>
        <taxon>Planctomycetaceae</taxon>
        <taxon>Planctomicrobium</taxon>
    </lineage>
</organism>
<dbReference type="GO" id="GO:0140664">
    <property type="term" value="F:ATP-dependent DNA damage sensor activity"/>
    <property type="evidence" value="ECO:0007669"/>
    <property type="project" value="InterPro"/>
</dbReference>
<dbReference type="NCBIfam" id="TIGR00585">
    <property type="entry name" value="mutl"/>
    <property type="match status" value="1"/>
</dbReference>
<dbReference type="PANTHER" id="PTHR10073:SF12">
    <property type="entry name" value="DNA MISMATCH REPAIR PROTEIN MLH1"/>
    <property type="match status" value="1"/>
</dbReference>
<dbReference type="InterPro" id="IPR020568">
    <property type="entry name" value="Ribosomal_Su5_D2-typ_SF"/>
</dbReference>
<evidence type="ECO:0000313" key="10">
    <source>
        <dbReference type="Proteomes" id="UP000199518"/>
    </source>
</evidence>
<dbReference type="RefSeq" id="WP_092047377.1">
    <property type="nucleotide sequence ID" value="NZ_FOQD01000001.1"/>
</dbReference>
<dbReference type="AlphaFoldDB" id="A0A1I3BBV8"/>
<dbReference type="HAMAP" id="MF_00149">
    <property type="entry name" value="DNA_mis_repair"/>
    <property type="match status" value="1"/>
</dbReference>